<protein>
    <submittedName>
        <fullName evidence="1">Uncharacterized protein</fullName>
    </submittedName>
</protein>
<gene>
    <name evidence="1" type="ORF">PGTUg99_012350</name>
</gene>
<reference evidence="1 2" key="1">
    <citation type="submission" date="2019-05" db="EMBL/GenBank/DDBJ databases">
        <title>Emergence of the Ug99 lineage of the wheat stem rust pathogen through somatic hybridization.</title>
        <authorList>
            <person name="Li F."/>
            <person name="Upadhyaya N.M."/>
            <person name="Sperschneider J."/>
            <person name="Matny O."/>
            <person name="Nguyen-Phuc H."/>
            <person name="Mago R."/>
            <person name="Raley C."/>
            <person name="Miller M.E."/>
            <person name="Silverstein K.A.T."/>
            <person name="Henningsen E."/>
            <person name="Hirsch C.D."/>
            <person name="Visser B."/>
            <person name="Pretorius Z.A."/>
            <person name="Steffenson B.J."/>
            <person name="Schwessinger B."/>
            <person name="Dodds P.N."/>
            <person name="Figueroa M."/>
        </authorList>
    </citation>
    <scope>NUCLEOTIDE SEQUENCE [LARGE SCALE GENOMIC DNA]</scope>
    <source>
        <strain evidence="1 2">Ug99</strain>
    </source>
</reference>
<accession>A0A5B0SIM9</accession>
<dbReference type="EMBL" id="VDEP01000008">
    <property type="protein sequence ID" value="KAA1137425.1"/>
    <property type="molecule type" value="Genomic_DNA"/>
</dbReference>
<proteinExistence type="predicted"/>
<name>A0A5B0SIM9_PUCGR</name>
<comment type="caution">
    <text evidence="1">The sequence shown here is derived from an EMBL/GenBank/DDBJ whole genome shotgun (WGS) entry which is preliminary data.</text>
</comment>
<dbReference type="AlphaFoldDB" id="A0A5B0SIM9"/>
<sequence length="97" mass="11516">MSGTVLEISTPNVSKWIETETDDDQRNRQWDRRKRTEWLCRGYQKMAESVAKSIYCTGQSSEVSRGCPTWIHWYMVQNIQTGQWTESIWKRHVFTGL</sequence>
<evidence type="ECO:0000313" key="2">
    <source>
        <dbReference type="Proteomes" id="UP000325313"/>
    </source>
</evidence>
<dbReference type="Proteomes" id="UP000325313">
    <property type="component" value="Unassembled WGS sequence"/>
</dbReference>
<organism evidence="1 2">
    <name type="scientific">Puccinia graminis f. sp. tritici</name>
    <dbReference type="NCBI Taxonomy" id="56615"/>
    <lineage>
        <taxon>Eukaryota</taxon>
        <taxon>Fungi</taxon>
        <taxon>Dikarya</taxon>
        <taxon>Basidiomycota</taxon>
        <taxon>Pucciniomycotina</taxon>
        <taxon>Pucciniomycetes</taxon>
        <taxon>Pucciniales</taxon>
        <taxon>Pucciniaceae</taxon>
        <taxon>Puccinia</taxon>
    </lineage>
</organism>
<evidence type="ECO:0000313" key="1">
    <source>
        <dbReference type="EMBL" id="KAA1137425.1"/>
    </source>
</evidence>